<dbReference type="PROSITE" id="PS51379">
    <property type="entry name" value="4FE4S_FER_2"/>
    <property type="match status" value="1"/>
</dbReference>
<protein>
    <submittedName>
        <fullName evidence="5">Ferredoxin</fullName>
    </submittedName>
</protein>
<dbReference type="Proteomes" id="UP000218238">
    <property type="component" value="Unassembled WGS sequence"/>
</dbReference>
<dbReference type="EMBL" id="NTFS01000217">
    <property type="protein sequence ID" value="PAX52632.1"/>
    <property type="molecule type" value="Genomic_DNA"/>
</dbReference>
<keyword evidence="6" id="KW-1185">Reference proteome</keyword>
<proteinExistence type="predicted"/>
<dbReference type="OrthoDB" id="9803397at2"/>
<dbReference type="GO" id="GO:0046872">
    <property type="term" value="F:metal ion binding"/>
    <property type="evidence" value="ECO:0007669"/>
    <property type="project" value="UniProtKB-KW"/>
</dbReference>
<evidence type="ECO:0000313" key="5">
    <source>
        <dbReference type="EMBL" id="PAX52632.1"/>
    </source>
</evidence>
<evidence type="ECO:0000259" key="4">
    <source>
        <dbReference type="PROSITE" id="PS51379"/>
    </source>
</evidence>
<comment type="caution">
    <text evidence="5">The sequence shown here is derived from an EMBL/GenBank/DDBJ whole genome shotgun (WGS) entry which is preliminary data.</text>
</comment>
<dbReference type="GO" id="GO:0051536">
    <property type="term" value="F:iron-sulfur cluster binding"/>
    <property type="evidence" value="ECO:0007669"/>
    <property type="project" value="UniProtKB-KW"/>
</dbReference>
<keyword evidence="1" id="KW-0479">Metal-binding</keyword>
<feature type="domain" description="4Fe-4S ferredoxin-type" evidence="4">
    <location>
        <begin position="1"/>
        <end position="29"/>
    </location>
</feature>
<dbReference type="InterPro" id="IPR017900">
    <property type="entry name" value="4Fe4S_Fe_S_CS"/>
</dbReference>
<organism evidence="5 6">
    <name type="scientific">Brunnivagina elsteri CCALA 953</name>
    <dbReference type="NCBI Taxonomy" id="987040"/>
    <lineage>
        <taxon>Bacteria</taxon>
        <taxon>Bacillati</taxon>
        <taxon>Cyanobacteriota</taxon>
        <taxon>Cyanophyceae</taxon>
        <taxon>Nostocales</taxon>
        <taxon>Calotrichaceae</taxon>
        <taxon>Brunnivagina</taxon>
    </lineage>
</organism>
<dbReference type="Pfam" id="PF00037">
    <property type="entry name" value="Fer4"/>
    <property type="match status" value="1"/>
</dbReference>
<evidence type="ECO:0000256" key="2">
    <source>
        <dbReference type="ARBA" id="ARBA00023004"/>
    </source>
</evidence>
<dbReference type="PROSITE" id="PS00198">
    <property type="entry name" value="4FE4S_FER_1"/>
    <property type="match status" value="1"/>
</dbReference>
<keyword evidence="3" id="KW-0411">Iron-sulfur</keyword>
<sequence length="114" mass="13135">MTYKITNKCISCDLCLPVCPTGAITVIDGQRLINSSVCNGCTDTIYTVPQCVAGCPSCDGCVKDHKDYWECWFDTYKKCVSKLNNNNDNYWERWFNCYSQKYSEQLEKKRQQVA</sequence>
<evidence type="ECO:0000313" key="6">
    <source>
        <dbReference type="Proteomes" id="UP000218238"/>
    </source>
</evidence>
<dbReference type="RefSeq" id="WP_095723066.1">
    <property type="nucleotide sequence ID" value="NZ_NTFS01000217.1"/>
</dbReference>
<evidence type="ECO:0000256" key="1">
    <source>
        <dbReference type="ARBA" id="ARBA00022723"/>
    </source>
</evidence>
<name>A0A2A2TFX0_9CYAN</name>
<gene>
    <name evidence="5" type="ORF">CK510_18295</name>
</gene>
<dbReference type="AlphaFoldDB" id="A0A2A2TFX0"/>
<keyword evidence="2" id="KW-0408">Iron</keyword>
<evidence type="ECO:0000256" key="3">
    <source>
        <dbReference type="ARBA" id="ARBA00023014"/>
    </source>
</evidence>
<reference evidence="5 6" key="1">
    <citation type="submission" date="2017-08" db="EMBL/GenBank/DDBJ databases">
        <title>Draft genome sequence of filamentous cyanobacterium Calothrix elsteri CCALA 953.</title>
        <authorList>
            <person name="Gagunashvili A.N."/>
            <person name="Elster J."/>
            <person name="Andresson O.S."/>
        </authorList>
    </citation>
    <scope>NUCLEOTIDE SEQUENCE [LARGE SCALE GENOMIC DNA]</scope>
    <source>
        <strain evidence="5 6">CCALA 953</strain>
    </source>
</reference>
<dbReference type="Gene3D" id="3.30.70.20">
    <property type="match status" value="1"/>
</dbReference>
<accession>A0A2A2TFX0</accession>
<dbReference type="SUPFAM" id="SSF54862">
    <property type="entry name" value="4Fe-4S ferredoxins"/>
    <property type="match status" value="1"/>
</dbReference>
<dbReference type="InterPro" id="IPR017896">
    <property type="entry name" value="4Fe4S_Fe-S-bd"/>
</dbReference>